<dbReference type="Pfam" id="PF01529">
    <property type="entry name" value="DHHC"/>
    <property type="match status" value="1"/>
</dbReference>
<keyword evidence="8 10" id="KW-0012">Acyltransferase</keyword>
<evidence type="ECO:0000256" key="9">
    <source>
        <dbReference type="ARBA" id="ARBA00048048"/>
    </source>
</evidence>
<evidence type="ECO:0000256" key="8">
    <source>
        <dbReference type="ARBA" id="ARBA00023315"/>
    </source>
</evidence>
<feature type="transmembrane region" description="Helical" evidence="10">
    <location>
        <begin position="54"/>
        <end position="75"/>
    </location>
</feature>
<keyword evidence="7" id="KW-0449">Lipoprotein</keyword>
<accession>A0A6A4GQ33</accession>
<comment type="subcellular location">
    <subcellularLocation>
        <location evidence="1">Membrane</location>
        <topology evidence="1">Multi-pass membrane protein</topology>
    </subcellularLocation>
</comment>
<evidence type="ECO:0000256" key="7">
    <source>
        <dbReference type="ARBA" id="ARBA00023288"/>
    </source>
</evidence>
<keyword evidence="6" id="KW-0564">Palmitate</keyword>
<reference evidence="12" key="1">
    <citation type="journal article" date="2019" name="Environ. Microbiol.">
        <title>Fungal ecological strategies reflected in gene transcription - a case study of two litter decomposers.</title>
        <authorList>
            <person name="Barbi F."/>
            <person name="Kohler A."/>
            <person name="Barry K."/>
            <person name="Baskaran P."/>
            <person name="Daum C."/>
            <person name="Fauchery L."/>
            <person name="Ihrmark K."/>
            <person name="Kuo A."/>
            <person name="LaButti K."/>
            <person name="Lipzen A."/>
            <person name="Morin E."/>
            <person name="Grigoriev I.V."/>
            <person name="Henrissat B."/>
            <person name="Lindahl B."/>
            <person name="Martin F."/>
        </authorList>
    </citation>
    <scope>NUCLEOTIDE SEQUENCE</scope>
    <source>
        <strain evidence="12">JB14</strain>
    </source>
</reference>
<evidence type="ECO:0000313" key="13">
    <source>
        <dbReference type="Proteomes" id="UP000799118"/>
    </source>
</evidence>
<dbReference type="EMBL" id="ML769806">
    <property type="protein sequence ID" value="KAE9387355.1"/>
    <property type="molecule type" value="Genomic_DNA"/>
</dbReference>
<organism evidence="12 13">
    <name type="scientific">Gymnopus androsaceus JB14</name>
    <dbReference type="NCBI Taxonomy" id="1447944"/>
    <lineage>
        <taxon>Eukaryota</taxon>
        <taxon>Fungi</taxon>
        <taxon>Dikarya</taxon>
        <taxon>Basidiomycota</taxon>
        <taxon>Agaricomycotina</taxon>
        <taxon>Agaricomycetes</taxon>
        <taxon>Agaricomycetidae</taxon>
        <taxon>Agaricales</taxon>
        <taxon>Marasmiineae</taxon>
        <taxon>Omphalotaceae</taxon>
        <taxon>Gymnopus</taxon>
    </lineage>
</organism>
<dbReference type="GO" id="GO:0016020">
    <property type="term" value="C:membrane"/>
    <property type="evidence" value="ECO:0007669"/>
    <property type="project" value="UniProtKB-SubCell"/>
</dbReference>
<comment type="similarity">
    <text evidence="10">Belongs to the DHHC palmitoyltransferase family.</text>
</comment>
<comment type="catalytic activity">
    <reaction evidence="9 10">
        <text>L-cysteinyl-[protein] + hexadecanoyl-CoA = S-hexadecanoyl-L-cysteinyl-[protein] + CoA</text>
        <dbReference type="Rhea" id="RHEA:36683"/>
        <dbReference type="Rhea" id="RHEA-COMP:10131"/>
        <dbReference type="Rhea" id="RHEA-COMP:11032"/>
        <dbReference type="ChEBI" id="CHEBI:29950"/>
        <dbReference type="ChEBI" id="CHEBI:57287"/>
        <dbReference type="ChEBI" id="CHEBI:57379"/>
        <dbReference type="ChEBI" id="CHEBI:74151"/>
        <dbReference type="EC" id="2.3.1.225"/>
    </reaction>
</comment>
<keyword evidence="13" id="KW-1185">Reference proteome</keyword>
<dbReference type="OrthoDB" id="9909019at2759"/>
<dbReference type="InterPro" id="IPR039859">
    <property type="entry name" value="PFA4/ZDH16/20/ERF2-like"/>
</dbReference>
<evidence type="ECO:0000256" key="1">
    <source>
        <dbReference type="ARBA" id="ARBA00004141"/>
    </source>
</evidence>
<sequence>MICSKTVFRCFKALERLGDRITGAAGPYFVGFAIILMTAGTICFFDVVMPSLSYPWLSGPICALIAFNLLTHYYLVVTTNPGFVDDSPREAGRGFLWARPKNGSNERPLTEGVRWSNKFNITKAATSKCRKCGQDKPEVSILRSWTHHCRICNHCVLKYDHHCPVRINQCVGVYNERHFVLFMVYLCIATFCFCILGYPQLFESLGLTYEPDGWPYHVPAVMYILEYILSGVLCFAVGIMLMFHLWTISHGETSVESQDNDHYGRIAKSRGEAFVNSYDLGKLRNLQLFFNVGQGGYSFYTLLFPFRILPYTDGRSWARREGYERHHGIRMGEELTDEEDEHWA</sequence>
<protein>
    <recommendedName>
        <fullName evidence="10">Palmitoyltransferase</fullName>
        <ecNumber evidence="10">2.3.1.225</ecNumber>
    </recommendedName>
</protein>
<dbReference type="Proteomes" id="UP000799118">
    <property type="component" value="Unassembled WGS sequence"/>
</dbReference>
<name>A0A6A4GQ33_9AGAR</name>
<evidence type="ECO:0000256" key="4">
    <source>
        <dbReference type="ARBA" id="ARBA00022989"/>
    </source>
</evidence>
<keyword evidence="2 10" id="KW-0808">Transferase</keyword>
<gene>
    <name evidence="12" type="ORF">BT96DRAFT_837760</name>
</gene>
<dbReference type="GO" id="GO:0019706">
    <property type="term" value="F:protein-cysteine S-palmitoyltransferase activity"/>
    <property type="evidence" value="ECO:0007669"/>
    <property type="project" value="UniProtKB-EC"/>
</dbReference>
<evidence type="ECO:0000313" key="12">
    <source>
        <dbReference type="EMBL" id="KAE9387355.1"/>
    </source>
</evidence>
<dbReference type="AlphaFoldDB" id="A0A6A4GQ33"/>
<proteinExistence type="inferred from homology"/>
<keyword evidence="4 10" id="KW-1133">Transmembrane helix</keyword>
<feature type="transmembrane region" description="Helical" evidence="10">
    <location>
        <begin position="221"/>
        <end position="243"/>
    </location>
</feature>
<dbReference type="EC" id="2.3.1.225" evidence="10"/>
<evidence type="ECO:0000256" key="5">
    <source>
        <dbReference type="ARBA" id="ARBA00023136"/>
    </source>
</evidence>
<feature type="transmembrane region" description="Helical" evidence="10">
    <location>
        <begin position="179"/>
        <end position="201"/>
    </location>
</feature>
<feature type="transmembrane region" description="Helical" evidence="10">
    <location>
        <begin position="21"/>
        <end position="48"/>
    </location>
</feature>
<evidence type="ECO:0000259" key="11">
    <source>
        <dbReference type="Pfam" id="PF01529"/>
    </source>
</evidence>
<feature type="domain" description="Palmitoyltransferase DHHC" evidence="11">
    <location>
        <begin position="126"/>
        <end position="258"/>
    </location>
</feature>
<evidence type="ECO:0000256" key="3">
    <source>
        <dbReference type="ARBA" id="ARBA00022692"/>
    </source>
</evidence>
<evidence type="ECO:0000256" key="2">
    <source>
        <dbReference type="ARBA" id="ARBA00022679"/>
    </source>
</evidence>
<comment type="domain">
    <text evidence="10">The DHHC domain is required for palmitoyltransferase activity.</text>
</comment>
<dbReference type="PROSITE" id="PS50216">
    <property type="entry name" value="DHHC"/>
    <property type="match status" value="1"/>
</dbReference>
<evidence type="ECO:0000256" key="10">
    <source>
        <dbReference type="RuleBase" id="RU079119"/>
    </source>
</evidence>
<evidence type="ECO:0000256" key="6">
    <source>
        <dbReference type="ARBA" id="ARBA00023139"/>
    </source>
</evidence>
<keyword evidence="5 10" id="KW-0472">Membrane</keyword>
<dbReference type="InterPro" id="IPR001594">
    <property type="entry name" value="Palmitoyltrfase_DHHC"/>
</dbReference>
<keyword evidence="3 10" id="KW-0812">Transmembrane</keyword>
<dbReference type="PANTHER" id="PTHR12246">
    <property type="entry name" value="PALMITOYLTRANSFERASE ZDHHC16"/>
    <property type="match status" value="1"/>
</dbReference>